<name>A0AAN8NDS0_9PEZI</name>
<reference evidence="1 2" key="1">
    <citation type="submission" date="2019-10" db="EMBL/GenBank/DDBJ databases">
        <authorList>
            <person name="Palmer J.M."/>
        </authorList>
    </citation>
    <scope>NUCLEOTIDE SEQUENCE [LARGE SCALE GENOMIC DNA]</scope>
    <source>
        <strain evidence="1 2">TWF506</strain>
    </source>
</reference>
<dbReference type="AlphaFoldDB" id="A0AAN8NDS0"/>
<comment type="caution">
    <text evidence="1">The sequence shown here is derived from an EMBL/GenBank/DDBJ whole genome shotgun (WGS) entry which is preliminary data.</text>
</comment>
<gene>
    <name evidence="1" type="ORF">TWF506_005194</name>
</gene>
<sequence length="115" mass="13367">MYTSGEGSRWMSEDYQFGKFEDGFVLSKEEFSESLVAESVLGEEEEEEWGGIEGFWYCHGGFDAVAEQGYTTRCVNLDRFIRRFAKSQILPLHNYDPVLRLRRGKQRPDPITSRL</sequence>
<keyword evidence="2" id="KW-1185">Reference proteome</keyword>
<protein>
    <submittedName>
        <fullName evidence="1">Uncharacterized protein</fullName>
    </submittedName>
</protein>
<dbReference type="Proteomes" id="UP001307849">
    <property type="component" value="Unassembled WGS sequence"/>
</dbReference>
<dbReference type="EMBL" id="JAVHJM010000002">
    <property type="protein sequence ID" value="KAK6518029.1"/>
    <property type="molecule type" value="Genomic_DNA"/>
</dbReference>
<organism evidence="1 2">
    <name type="scientific">Arthrobotrys conoides</name>
    <dbReference type="NCBI Taxonomy" id="74498"/>
    <lineage>
        <taxon>Eukaryota</taxon>
        <taxon>Fungi</taxon>
        <taxon>Dikarya</taxon>
        <taxon>Ascomycota</taxon>
        <taxon>Pezizomycotina</taxon>
        <taxon>Orbiliomycetes</taxon>
        <taxon>Orbiliales</taxon>
        <taxon>Orbiliaceae</taxon>
        <taxon>Arthrobotrys</taxon>
    </lineage>
</organism>
<evidence type="ECO:0000313" key="1">
    <source>
        <dbReference type="EMBL" id="KAK6518029.1"/>
    </source>
</evidence>
<proteinExistence type="predicted"/>
<accession>A0AAN8NDS0</accession>
<evidence type="ECO:0000313" key="2">
    <source>
        <dbReference type="Proteomes" id="UP001307849"/>
    </source>
</evidence>